<sequence>EEGLLLVRHLGVQTSSCFAHAPLTRFIPTSSVQDIFIHEGFRGFEVKFYLSVVVRGEEDVVVVFPNVLPRRRVLEGVWRGARTCLFE</sequence>
<reference evidence="4 5" key="1">
    <citation type="journal article" date="2018" name="Nat. Ecol. Evol.">
        <title>Pezizomycetes genomes reveal the molecular basis of ectomycorrhizal truffle lifestyle.</title>
        <authorList>
            <person name="Murat C."/>
            <person name="Payen T."/>
            <person name="Noel B."/>
            <person name="Kuo A."/>
            <person name="Morin E."/>
            <person name="Chen J."/>
            <person name="Kohler A."/>
            <person name="Krizsan K."/>
            <person name="Balestrini R."/>
            <person name="Da Silva C."/>
            <person name="Montanini B."/>
            <person name="Hainaut M."/>
            <person name="Levati E."/>
            <person name="Barry K.W."/>
            <person name="Belfiori B."/>
            <person name="Cichocki N."/>
            <person name="Clum A."/>
            <person name="Dockter R.B."/>
            <person name="Fauchery L."/>
            <person name="Guy J."/>
            <person name="Iotti M."/>
            <person name="Le Tacon F."/>
            <person name="Lindquist E.A."/>
            <person name="Lipzen A."/>
            <person name="Malagnac F."/>
            <person name="Mello A."/>
            <person name="Molinier V."/>
            <person name="Miyauchi S."/>
            <person name="Poulain J."/>
            <person name="Riccioni C."/>
            <person name="Rubini A."/>
            <person name="Sitrit Y."/>
            <person name="Splivallo R."/>
            <person name="Traeger S."/>
            <person name="Wang M."/>
            <person name="Zifcakova L."/>
            <person name="Wipf D."/>
            <person name="Zambonelli A."/>
            <person name="Paolocci F."/>
            <person name="Nowrousian M."/>
            <person name="Ottonello S."/>
            <person name="Baldrian P."/>
            <person name="Spatafora J.W."/>
            <person name="Henrissat B."/>
            <person name="Nagy L.G."/>
            <person name="Aury J.M."/>
            <person name="Wincker P."/>
            <person name="Grigoriev I.V."/>
            <person name="Bonfante P."/>
            <person name="Martin F.M."/>
        </authorList>
    </citation>
    <scope>NUCLEOTIDE SEQUENCE [LARGE SCALE GENOMIC DNA]</scope>
    <source>
        <strain evidence="4 5">RN42</strain>
    </source>
</reference>
<dbReference type="STRING" id="1160509.A0A3N4HBX7"/>
<dbReference type="PANTHER" id="PTHR15231:SF1">
    <property type="entry name" value="PHOSPHATIDYLINOSITOL N-ACETYLGLUCOSAMINYLTRANSFERASE SUBUNIT H"/>
    <property type="match status" value="1"/>
</dbReference>
<dbReference type="OrthoDB" id="6256716at2759"/>
<evidence type="ECO:0000256" key="1">
    <source>
        <dbReference type="ARBA" id="ARBA00004687"/>
    </source>
</evidence>
<evidence type="ECO:0000313" key="5">
    <source>
        <dbReference type="Proteomes" id="UP000275078"/>
    </source>
</evidence>
<keyword evidence="5" id="KW-1185">Reference proteome</keyword>
<organism evidence="4 5">
    <name type="scientific">Ascobolus immersus RN42</name>
    <dbReference type="NCBI Taxonomy" id="1160509"/>
    <lineage>
        <taxon>Eukaryota</taxon>
        <taxon>Fungi</taxon>
        <taxon>Dikarya</taxon>
        <taxon>Ascomycota</taxon>
        <taxon>Pezizomycotina</taxon>
        <taxon>Pezizomycetes</taxon>
        <taxon>Pezizales</taxon>
        <taxon>Ascobolaceae</taxon>
        <taxon>Ascobolus</taxon>
    </lineage>
</organism>
<dbReference type="GO" id="GO:0000506">
    <property type="term" value="C:glycosylphosphatidylinositol-N-acetylglucosaminyltransferase (GPI-GnT) complex"/>
    <property type="evidence" value="ECO:0007669"/>
    <property type="project" value="InterPro"/>
</dbReference>
<dbReference type="InterPro" id="IPR044215">
    <property type="entry name" value="PIG-H"/>
</dbReference>
<name>A0A3N4HBX7_ASCIM</name>
<comment type="similarity">
    <text evidence="2">Belongs to the PIGH family.</text>
</comment>
<dbReference type="InterPro" id="IPR019328">
    <property type="entry name" value="PIGH-H_dom"/>
</dbReference>
<evidence type="ECO:0000259" key="3">
    <source>
        <dbReference type="Pfam" id="PF10181"/>
    </source>
</evidence>
<dbReference type="UniPathway" id="UPA00196"/>
<comment type="pathway">
    <text evidence="1">Glycolipid biosynthesis; glycosylphosphatidylinositol-anchor biosynthesis.</text>
</comment>
<feature type="domain" description="Phosphatidylinositol N-acetylglucosaminyltransferase subunit H conserved" evidence="3">
    <location>
        <begin position="4"/>
        <end position="65"/>
    </location>
</feature>
<evidence type="ECO:0000313" key="4">
    <source>
        <dbReference type="EMBL" id="RPA71909.1"/>
    </source>
</evidence>
<dbReference type="AlphaFoldDB" id="A0A3N4HBX7"/>
<feature type="non-terminal residue" evidence="4">
    <location>
        <position position="87"/>
    </location>
</feature>
<dbReference type="Pfam" id="PF10181">
    <property type="entry name" value="PIG-H"/>
    <property type="match status" value="1"/>
</dbReference>
<proteinExistence type="inferred from homology"/>
<dbReference type="PANTHER" id="PTHR15231">
    <property type="entry name" value="PHOSPHATIDYLINOSITOL N-ACETYLGLUCOSAMINYLTRANSFERASE SUBUNIT H"/>
    <property type="match status" value="1"/>
</dbReference>
<protein>
    <recommendedName>
        <fullName evidence="3">Phosphatidylinositol N-acetylglucosaminyltransferase subunit H conserved domain-containing protein</fullName>
    </recommendedName>
</protein>
<accession>A0A3N4HBX7</accession>
<dbReference type="GO" id="GO:0006506">
    <property type="term" value="P:GPI anchor biosynthetic process"/>
    <property type="evidence" value="ECO:0007669"/>
    <property type="project" value="UniProtKB-UniPathway"/>
</dbReference>
<feature type="non-terminal residue" evidence="4">
    <location>
        <position position="1"/>
    </location>
</feature>
<dbReference type="EMBL" id="ML119892">
    <property type="protein sequence ID" value="RPA71909.1"/>
    <property type="molecule type" value="Genomic_DNA"/>
</dbReference>
<evidence type="ECO:0000256" key="2">
    <source>
        <dbReference type="ARBA" id="ARBA00009610"/>
    </source>
</evidence>
<dbReference type="Proteomes" id="UP000275078">
    <property type="component" value="Unassembled WGS sequence"/>
</dbReference>
<gene>
    <name evidence="4" type="ORF">BJ508DRAFT_184666</name>
</gene>